<evidence type="ECO:0000259" key="5">
    <source>
        <dbReference type="PROSITE" id="PS51007"/>
    </source>
</evidence>
<keyword evidence="3 4" id="KW-0408">Iron</keyword>
<keyword evidence="2 4" id="KW-0479">Metal-binding</keyword>
<name>A0A844CHW8_9RHOB</name>
<dbReference type="AlphaFoldDB" id="A0A844CHW8"/>
<gene>
    <name evidence="6" type="ORF">FDP25_02275</name>
</gene>
<reference evidence="6 7" key="1">
    <citation type="submission" date="2019-05" db="EMBL/GenBank/DDBJ databases">
        <title>Roseovarius bejariae sp. nov., a moderately halophylic bacterium isolated from a saline soil in Rambla Salada (Murcia).</title>
        <authorList>
            <person name="Castro D.J."/>
            <person name="Gomez-Altuve A."/>
            <person name="Reina J.C."/>
            <person name="Rodriguez M."/>
            <person name="Sampedro I."/>
            <person name="Llamas I."/>
            <person name="Martinez-Checa F."/>
        </authorList>
    </citation>
    <scope>NUCLEOTIDE SEQUENCE [LARGE SCALE GENOMIC DNA]</scope>
    <source>
        <strain evidence="6 7">A21</strain>
    </source>
</reference>
<feature type="domain" description="Cytochrome c" evidence="5">
    <location>
        <begin position="19"/>
        <end position="126"/>
    </location>
</feature>
<protein>
    <submittedName>
        <fullName evidence="6">Cytochrome C</fullName>
    </submittedName>
</protein>
<dbReference type="OrthoDB" id="335174at2"/>
<evidence type="ECO:0000313" key="6">
    <source>
        <dbReference type="EMBL" id="MRU14247.1"/>
    </source>
</evidence>
<dbReference type="RefSeq" id="WP_154148548.1">
    <property type="nucleotide sequence ID" value="NZ_SZWE01000001.1"/>
</dbReference>
<dbReference type="GO" id="GO:0020037">
    <property type="term" value="F:heme binding"/>
    <property type="evidence" value="ECO:0007669"/>
    <property type="project" value="InterPro"/>
</dbReference>
<dbReference type="EMBL" id="SZWE01000001">
    <property type="protein sequence ID" value="MRU14247.1"/>
    <property type="molecule type" value="Genomic_DNA"/>
</dbReference>
<dbReference type="Proteomes" id="UP000564704">
    <property type="component" value="Unassembled WGS sequence"/>
</dbReference>
<dbReference type="SUPFAM" id="SSF46626">
    <property type="entry name" value="Cytochrome c"/>
    <property type="match status" value="1"/>
</dbReference>
<evidence type="ECO:0000256" key="1">
    <source>
        <dbReference type="ARBA" id="ARBA00022617"/>
    </source>
</evidence>
<dbReference type="Pfam" id="PF13442">
    <property type="entry name" value="Cytochrome_CBB3"/>
    <property type="match status" value="1"/>
</dbReference>
<organism evidence="6 7">
    <name type="scientific">Roseovarius bejariae</name>
    <dbReference type="NCBI Taxonomy" id="2576383"/>
    <lineage>
        <taxon>Bacteria</taxon>
        <taxon>Pseudomonadati</taxon>
        <taxon>Pseudomonadota</taxon>
        <taxon>Alphaproteobacteria</taxon>
        <taxon>Rhodobacterales</taxon>
        <taxon>Roseobacteraceae</taxon>
        <taxon>Roseovarius</taxon>
    </lineage>
</organism>
<keyword evidence="7" id="KW-1185">Reference proteome</keyword>
<comment type="caution">
    <text evidence="6">The sequence shown here is derived from an EMBL/GenBank/DDBJ whole genome shotgun (WGS) entry which is preliminary data.</text>
</comment>
<evidence type="ECO:0000256" key="4">
    <source>
        <dbReference type="PROSITE-ProRule" id="PRU00433"/>
    </source>
</evidence>
<keyword evidence="1 4" id="KW-0349">Heme</keyword>
<dbReference type="Gene3D" id="1.10.760.10">
    <property type="entry name" value="Cytochrome c-like domain"/>
    <property type="match status" value="1"/>
</dbReference>
<dbReference type="PROSITE" id="PS51257">
    <property type="entry name" value="PROKAR_LIPOPROTEIN"/>
    <property type="match status" value="1"/>
</dbReference>
<accession>A0A844CHW8</accession>
<dbReference type="GO" id="GO:0046872">
    <property type="term" value="F:metal ion binding"/>
    <property type="evidence" value="ECO:0007669"/>
    <property type="project" value="UniProtKB-KW"/>
</dbReference>
<sequence>MRHLSVAAVLAVSACGGVTETTPGQETYMSYCVTCHGGSGQGNGPLAEDLPVAPADLTRLAARNDGVFPYSGVMARVYGYPGQFHVMPEFGPILEGPTVMWRDERGDVVETPRALLDIARYLETLQRD</sequence>
<dbReference type="GO" id="GO:0009055">
    <property type="term" value="F:electron transfer activity"/>
    <property type="evidence" value="ECO:0007669"/>
    <property type="project" value="InterPro"/>
</dbReference>
<dbReference type="InterPro" id="IPR009056">
    <property type="entry name" value="Cyt_c-like_dom"/>
</dbReference>
<evidence type="ECO:0000313" key="7">
    <source>
        <dbReference type="Proteomes" id="UP000564704"/>
    </source>
</evidence>
<dbReference type="PROSITE" id="PS51007">
    <property type="entry name" value="CYTC"/>
    <property type="match status" value="1"/>
</dbReference>
<evidence type="ECO:0000256" key="2">
    <source>
        <dbReference type="ARBA" id="ARBA00022723"/>
    </source>
</evidence>
<proteinExistence type="predicted"/>
<evidence type="ECO:0000256" key="3">
    <source>
        <dbReference type="ARBA" id="ARBA00023004"/>
    </source>
</evidence>
<dbReference type="InterPro" id="IPR036909">
    <property type="entry name" value="Cyt_c-like_dom_sf"/>
</dbReference>